<dbReference type="EMBL" id="CP001802">
    <property type="protein sequence ID" value="ACY22550.1"/>
    <property type="molecule type" value="Genomic_DNA"/>
</dbReference>
<evidence type="ECO:0000256" key="1">
    <source>
        <dbReference type="SAM" id="Phobius"/>
    </source>
</evidence>
<dbReference type="STRING" id="526226.Gbro_3346"/>
<dbReference type="KEGG" id="gbr:Gbro_3346"/>
<dbReference type="OrthoDB" id="4381353at2"/>
<reference evidence="2 3" key="2">
    <citation type="journal article" date="2010" name="Stand. Genomic Sci.">
        <title>Complete genome sequence of Gordonia bronchialis type strain (3410).</title>
        <authorList>
            <person name="Ivanova N."/>
            <person name="Sikorski J."/>
            <person name="Jando M."/>
            <person name="Lapidus A."/>
            <person name="Nolan M."/>
            <person name="Lucas S."/>
            <person name="Del Rio T.G."/>
            <person name="Tice H."/>
            <person name="Copeland A."/>
            <person name="Cheng J.F."/>
            <person name="Chen F."/>
            <person name="Bruce D."/>
            <person name="Goodwin L."/>
            <person name="Pitluck S."/>
            <person name="Mavromatis K."/>
            <person name="Ovchinnikova G."/>
            <person name="Pati A."/>
            <person name="Chen A."/>
            <person name="Palaniappan K."/>
            <person name="Land M."/>
            <person name="Hauser L."/>
            <person name="Chang Y.J."/>
            <person name="Jeffries C.D."/>
            <person name="Chain P."/>
            <person name="Saunders E."/>
            <person name="Han C."/>
            <person name="Detter J.C."/>
            <person name="Brettin T."/>
            <person name="Rohde M."/>
            <person name="Goker M."/>
            <person name="Bristow J."/>
            <person name="Eisen J.A."/>
            <person name="Markowitz V."/>
            <person name="Hugenholtz P."/>
            <person name="Klenk H.P."/>
            <person name="Kyrpides N.C."/>
        </authorList>
    </citation>
    <scope>NUCLEOTIDE SEQUENCE [LARGE SCALE GENOMIC DNA]</scope>
    <source>
        <strain evidence="3">ATCC 25592 / DSM 43247 / BCRC 13721 / JCM 3198 / KCTC 3076 / NBRC 16047 / NCTC 10667</strain>
    </source>
</reference>
<proteinExistence type="predicted"/>
<evidence type="ECO:0000313" key="3">
    <source>
        <dbReference type="Proteomes" id="UP000001219"/>
    </source>
</evidence>
<keyword evidence="1" id="KW-1133">Transmembrane helix</keyword>
<dbReference type="eggNOG" id="ENOG5031EP2">
    <property type="taxonomic scope" value="Bacteria"/>
</dbReference>
<dbReference type="HOGENOM" id="CLU_122387_0_0_11"/>
<feature type="transmembrane region" description="Helical" evidence="1">
    <location>
        <begin position="7"/>
        <end position="30"/>
    </location>
</feature>
<keyword evidence="3" id="KW-1185">Reference proteome</keyword>
<organism evidence="2 3">
    <name type="scientific">Gordonia bronchialis (strain ATCC 25592 / DSM 43247 / BCRC 13721 / JCM 3198 / KCTC 3076 / NBRC 16047 / NCTC 10667)</name>
    <name type="common">Rhodococcus bronchialis</name>
    <dbReference type="NCBI Taxonomy" id="526226"/>
    <lineage>
        <taxon>Bacteria</taxon>
        <taxon>Bacillati</taxon>
        <taxon>Actinomycetota</taxon>
        <taxon>Actinomycetes</taxon>
        <taxon>Mycobacteriales</taxon>
        <taxon>Gordoniaceae</taxon>
        <taxon>Gordonia</taxon>
    </lineage>
</organism>
<evidence type="ECO:0008006" key="4">
    <source>
        <dbReference type="Google" id="ProtNLM"/>
    </source>
</evidence>
<gene>
    <name evidence="2" type="ordered locus">Gbro_3346</name>
</gene>
<feature type="transmembrane region" description="Helical" evidence="1">
    <location>
        <begin position="57"/>
        <end position="77"/>
    </location>
</feature>
<name>D0LD57_GORB4</name>
<keyword evidence="1" id="KW-0812">Transmembrane</keyword>
<sequence>MNRIPAVWHRVSVAIVGLLCLVVGLGAILWRADVAPVAGWVERIDAGAVLRFVETDWWPWVLVAVAIIAFCWGWRLVTSVIRPGRVDDLTLDGSGAGGTLTVAPKLIAAAVADDLAGHTMFDQVSVKATDDRARKLIRLTVTARPTRSYAEIAGVLGDAVESIRKAVPGSDLHVQALVHLENRRG</sequence>
<reference evidence="3" key="1">
    <citation type="submission" date="2009-10" db="EMBL/GenBank/DDBJ databases">
        <title>The complete chromosome of Gordonia bronchialis DSM 43247.</title>
        <authorList>
            <consortium name="US DOE Joint Genome Institute (JGI-PGF)"/>
            <person name="Lucas S."/>
            <person name="Copeland A."/>
            <person name="Lapidus A."/>
            <person name="Glavina del Rio T."/>
            <person name="Dalin E."/>
            <person name="Tice H."/>
            <person name="Bruce D."/>
            <person name="Goodwin L."/>
            <person name="Pitluck S."/>
            <person name="Kyrpides N."/>
            <person name="Mavromatis K."/>
            <person name="Ivanova N."/>
            <person name="Ovchinnikova G."/>
            <person name="Saunders E."/>
            <person name="Brettin T."/>
            <person name="Detter J.C."/>
            <person name="Han C."/>
            <person name="Larimer F."/>
            <person name="Land M."/>
            <person name="Hauser L."/>
            <person name="Markowitz V."/>
            <person name="Cheng J.-F."/>
            <person name="Hugenholtz P."/>
            <person name="Woyke T."/>
            <person name="Wu D."/>
            <person name="Jando M."/>
            <person name="Schneider S."/>
            <person name="Goeker M."/>
            <person name="Klenk H.-P."/>
            <person name="Eisen J.A."/>
        </authorList>
    </citation>
    <scope>NUCLEOTIDE SEQUENCE [LARGE SCALE GENOMIC DNA]</scope>
    <source>
        <strain evidence="3">ATCC 25592 / DSM 43247 / BCRC 13721 / JCM 3198 / KCTC 3076 / NBRC 16047 / NCTC 10667</strain>
    </source>
</reference>
<keyword evidence="1" id="KW-0472">Membrane</keyword>
<dbReference type="RefSeq" id="WP_012835065.1">
    <property type="nucleotide sequence ID" value="NC_013441.1"/>
</dbReference>
<evidence type="ECO:0000313" key="2">
    <source>
        <dbReference type="EMBL" id="ACY22550.1"/>
    </source>
</evidence>
<accession>D0LD57</accession>
<protein>
    <recommendedName>
        <fullName evidence="4">Alkaline shock response membrane anchor protein AmaP</fullName>
    </recommendedName>
</protein>
<dbReference type="Proteomes" id="UP000001219">
    <property type="component" value="Chromosome"/>
</dbReference>
<dbReference type="AlphaFoldDB" id="D0LD57"/>